<evidence type="ECO:0000256" key="11">
    <source>
        <dbReference type="SAM" id="SignalP"/>
    </source>
</evidence>
<dbReference type="GO" id="GO:0016020">
    <property type="term" value="C:membrane"/>
    <property type="evidence" value="ECO:0007669"/>
    <property type="project" value="UniProtKB-SubCell"/>
</dbReference>
<feature type="signal peptide" evidence="11">
    <location>
        <begin position="1"/>
        <end position="21"/>
    </location>
</feature>
<dbReference type="Gene3D" id="1.50.40.10">
    <property type="entry name" value="Mitochondrial carrier domain"/>
    <property type="match status" value="2"/>
</dbReference>
<evidence type="ECO:0000256" key="9">
    <source>
        <dbReference type="RuleBase" id="RU000488"/>
    </source>
</evidence>
<feature type="compositionally biased region" description="Basic residues" evidence="10">
    <location>
        <begin position="412"/>
        <end position="423"/>
    </location>
</feature>
<dbReference type="PANTHER" id="PTHR45667">
    <property type="entry name" value="S-ADENOSYLMETHIONINE MITOCHONDRIAL CARRIER PROTEIN"/>
    <property type="match status" value="1"/>
</dbReference>
<feature type="repeat" description="Solcar" evidence="8">
    <location>
        <begin position="192"/>
        <end position="274"/>
    </location>
</feature>
<evidence type="ECO:0000256" key="7">
    <source>
        <dbReference type="ARBA" id="ARBA00023136"/>
    </source>
</evidence>
<evidence type="ECO:0000256" key="5">
    <source>
        <dbReference type="ARBA" id="ARBA00022737"/>
    </source>
</evidence>
<feature type="region of interest" description="Disordered" evidence="10">
    <location>
        <begin position="383"/>
        <end position="423"/>
    </location>
</feature>
<feature type="repeat" description="Solcar" evidence="8">
    <location>
        <begin position="290"/>
        <end position="375"/>
    </location>
</feature>
<sequence>MILRLLCTVLLLSRAWSAVSASPEHLNEPRGLVGFIKRSKVTLKEYIEDDSDGSLVQTRASFGLTPSKAKQSFVAVAPVKPKRIKPLRPRIRLGRAPALHDGERLTFLGNMLAGALSRSLAQVAVHPLMAAKAMLQTRGAWVGSEAFMKSPDLWFRGAGAQFMTGMPGGAINFAALGAMHVLMARVLPVSTNPVLRDIVAQAVATTFCSVVSSPQSLLVDRISIGMYPDFPTAVRTILSTEGPRGLYVGFKPGLLQRMPSYCLTYATYRALRRGYAHLRGVDVDELSDPENFTLGALGAGIVTAFMMPLDTVKTRIVTFKPGEGEIAYKGMTDCFRRMAREEGLGSFYRALPLRLASVVPMMGIQFGLFEFFNKAIRTHLPARERGRGSKPFFPPVESAQRTQTQRGTPERRRGRFRLGSKKA</sequence>
<name>A0A0G4I4N5_9ALVE</name>
<evidence type="ECO:0000256" key="4">
    <source>
        <dbReference type="ARBA" id="ARBA00022692"/>
    </source>
</evidence>
<dbReference type="PROSITE" id="PS50920">
    <property type="entry name" value="SOLCAR"/>
    <property type="match status" value="2"/>
</dbReference>
<dbReference type="VEuPathDB" id="CryptoDB:Cvel_10941"/>
<evidence type="ECO:0000256" key="10">
    <source>
        <dbReference type="SAM" id="MobiDB-lite"/>
    </source>
</evidence>
<evidence type="ECO:0000256" key="1">
    <source>
        <dbReference type="ARBA" id="ARBA00004141"/>
    </source>
</evidence>
<dbReference type="AlphaFoldDB" id="A0A0G4I4N5"/>
<dbReference type="InterPro" id="IPR018108">
    <property type="entry name" value="MCP_transmembrane"/>
</dbReference>
<evidence type="ECO:0000256" key="6">
    <source>
        <dbReference type="ARBA" id="ARBA00022989"/>
    </source>
</evidence>
<keyword evidence="5" id="KW-0677">Repeat</keyword>
<reference evidence="12" key="1">
    <citation type="submission" date="2014-11" db="EMBL/GenBank/DDBJ databases">
        <authorList>
            <person name="Otto D Thomas"/>
            <person name="Naeem Raeece"/>
        </authorList>
    </citation>
    <scope>NUCLEOTIDE SEQUENCE</scope>
</reference>
<evidence type="ECO:0008006" key="13">
    <source>
        <dbReference type="Google" id="ProtNLM"/>
    </source>
</evidence>
<keyword evidence="3 9" id="KW-0813">Transport</keyword>
<dbReference type="Pfam" id="PF00153">
    <property type="entry name" value="Mito_carr"/>
    <property type="match status" value="2"/>
</dbReference>
<dbReference type="EMBL" id="CDMZ01005088">
    <property type="protein sequence ID" value="CEM51914.1"/>
    <property type="molecule type" value="Genomic_DNA"/>
</dbReference>
<keyword evidence="6" id="KW-1133">Transmembrane helix</keyword>
<evidence type="ECO:0000313" key="12">
    <source>
        <dbReference type="EMBL" id="CEM51914.1"/>
    </source>
</evidence>
<gene>
    <name evidence="12" type="ORF">Cvel_10941</name>
</gene>
<dbReference type="InterPro" id="IPR023395">
    <property type="entry name" value="MCP_dom_sf"/>
</dbReference>
<organism evidence="12">
    <name type="scientific">Chromera velia CCMP2878</name>
    <dbReference type="NCBI Taxonomy" id="1169474"/>
    <lineage>
        <taxon>Eukaryota</taxon>
        <taxon>Sar</taxon>
        <taxon>Alveolata</taxon>
        <taxon>Colpodellida</taxon>
        <taxon>Chromeraceae</taxon>
        <taxon>Chromera</taxon>
    </lineage>
</organism>
<evidence type="ECO:0000256" key="2">
    <source>
        <dbReference type="ARBA" id="ARBA00006375"/>
    </source>
</evidence>
<dbReference type="PhylomeDB" id="A0A0G4I4N5"/>
<keyword evidence="4 8" id="KW-0812">Transmembrane</keyword>
<protein>
    <recommendedName>
        <fullName evidence="13">Mitochondrial carrier protein</fullName>
    </recommendedName>
</protein>
<feature type="chain" id="PRO_5005192325" description="Mitochondrial carrier protein" evidence="11">
    <location>
        <begin position="22"/>
        <end position="423"/>
    </location>
</feature>
<comment type="similarity">
    <text evidence="2 9">Belongs to the mitochondrial carrier (TC 2.A.29) family.</text>
</comment>
<keyword evidence="7 8" id="KW-0472">Membrane</keyword>
<proteinExistence type="inferred from homology"/>
<evidence type="ECO:0000256" key="8">
    <source>
        <dbReference type="PROSITE-ProRule" id="PRU00282"/>
    </source>
</evidence>
<dbReference type="SUPFAM" id="SSF103506">
    <property type="entry name" value="Mitochondrial carrier"/>
    <property type="match status" value="1"/>
</dbReference>
<evidence type="ECO:0000256" key="3">
    <source>
        <dbReference type="ARBA" id="ARBA00022448"/>
    </source>
</evidence>
<accession>A0A0G4I4N5</accession>
<comment type="subcellular location">
    <subcellularLocation>
        <location evidence="1">Membrane</location>
        <topology evidence="1">Multi-pass membrane protein</topology>
    </subcellularLocation>
</comment>
<keyword evidence="11" id="KW-0732">Signal</keyword>